<gene>
    <name evidence="1" type="ORF">AN396_12680</name>
</gene>
<reference evidence="1" key="1">
    <citation type="submission" date="2016-08" db="EMBL/GenBank/DDBJ databases">
        <authorList>
            <person name="Ngugi D.K."/>
            <person name="Miyake S."/>
            <person name="Stingl U."/>
        </authorList>
    </citation>
    <scope>NUCLEOTIDE SEQUENCE</scope>
    <source>
        <strain evidence="1">SCG-B11WGA-EpuloA1</strain>
    </source>
</reference>
<protein>
    <submittedName>
        <fullName evidence="1">GTPase HflX</fullName>
    </submittedName>
</protein>
<comment type="caution">
    <text evidence="1">The sequence shown here is derived from an EMBL/GenBank/DDBJ whole genome shotgun (WGS) entry which is preliminary data.</text>
</comment>
<evidence type="ECO:0000313" key="2">
    <source>
        <dbReference type="Proteomes" id="UP000188605"/>
    </source>
</evidence>
<dbReference type="EMBL" id="LJDB01000108">
    <property type="protein sequence ID" value="ONI37563.1"/>
    <property type="molecule type" value="Genomic_DNA"/>
</dbReference>
<proteinExistence type="predicted"/>
<accession>A0ACC8X6W3</accession>
<sequence length="412" mass="47196">MENPKERFILFVARKKGREEEISVEESFNELVELVETAGAEVCGSLIQNVESIHKGYYLGKGKINELKELVEKCGASGVVCDDELTPMQFRNLTELLEIKVLDRTMIILDIFADRAISKEGKIQIEMARLKYEYSRVGGEGMSRQGIGGRGPGEKKLELDKRQIRNRMDILKQELEEIKRHRNLLRLRREKNQVPIIAIIGYTNVGKSTLLNAISGSNIYAENKLFATLDTTTRKVVLPNGSECRFIDTVGFIRKLPHHLVKAFYSTLEEAKFANIILHVIDASSPYIYTHNQVVEETLNHLDIKDIPIIKVYNKIDKLEDTNEISNNHSVYISALCNENINELFKAIENILYEEMKQFKICIPYNNSELVGYCHENAQKLNIDYIEEGICITGFIHNSKFYKISPYLLKNS</sequence>
<organism evidence="1 2">
    <name type="scientific">Candidatus Epulonipiscium fishelsonii</name>
    <dbReference type="NCBI Taxonomy" id="77094"/>
    <lineage>
        <taxon>Bacteria</taxon>
        <taxon>Bacillati</taxon>
        <taxon>Bacillota</taxon>
        <taxon>Clostridia</taxon>
        <taxon>Lachnospirales</taxon>
        <taxon>Lachnospiraceae</taxon>
        <taxon>Candidatus Epulonipiscium</taxon>
    </lineage>
</organism>
<name>A0ACC8X6W3_9FIRM</name>
<dbReference type="Proteomes" id="UP000188605">
    <property type="component" value="Unassembled WGS sequence"/>
</dbReference>
<evidence type="ECO:0000313" key="1">
    <source>
        <dbReference type="EMBL" id="ONI37563.1"/>
    </source>
</evidence>
<keyword evidence="2" id="KW-1185">Reference proteome</keyword>